<accession>A0A1H5ZRM2</accession>
<keyword evidence="2" id="KW-1185">Reference proteome</keyword>
<gene>
    <name evidence="1" type="ORF">SAMN05421847_2150</name>
</gene>
<dbReference type="Proteomes" id="UP000236738">
    <property type="component" value="Unassembled WGS sequence"/>
</dbReference>
<evidence type="ECO:0000313" key="1">
    <source>
        <dbReference type="EMBL" id="SEG38654.1"/>
    </source>
</evidence>
<organism evidence="1 2">
    <name type="scientific">Halpernia humi</name>
    <dbReference type="NCBI Taxonomy" id="493375"/>
    <lineage>
        <taxon>Bacteria</taxon>
        <taxon>Pseudomonadati</taxon>
        <taxon>Bacteroidota</taxon>
        <taxon>Flavobacteriia</taxon>
        <taxon>Flavobacteriales</taxon>
        <taxon>Weeksellaceae</taxon>
        <taxon>Chryseobacterium group</taxon>
        <taxon>Halpernia</taxon>
    </lineage>
</organism>
<dbReference type="AlphaFoldDB" id="A0A1H5ZRM2"/>
<proteinExistence type="predicted"/>
<evidence type="ECO:0000313" key="2">
    <source>
        <dbReference type="Proteomes" id="UP000236738"/>
    </source>
</evidence>
<sequence length="67" mass="8017">MQEKEVITLLQELLEVSKNFEYKTRNAFQKLDSVPKSELKKMKDNNPKISQILDEFELVYSRIQKEI</sequence>
<dbReference type="EMBL" id="FNUS01000005">
    <property type="protein sequence ID" value="SEG38654.1"/>
    <property type="molecule type" value="Genomic_DNA"/>
</dbReference>
<name>A0A1H5ZRM2_9FLAO</name>
<dbReference type="RefSeq" id="WP_103914030.1">
    <property type="nucleotide sequence ID" value="NZ_FNUS01000005.1"/>
</dbReference>
<reference evidence="2" key="1">
    <citation type="submission" date="2016-10" db="EMBL/GenBank/DDBJ databases">
        <authorList>
            <person name="Varghese N."/>
            <person name="Submissions S."/>
        </authorList>
    </citation>
    <scope>NUCLEOTIDE SEQUENCE [LARGE SCALE GENOMIC DNA]</scope>
    <source>
        <strain evidence="2">DSM 21580</strain>
    </source>
</reference>
<protein>
    <submittedName>
        <fullName evidence="1">Uncharacterized protein</fullName>
    </submittedName>
</protein>